<dbReference type="InterPro" id="IPR052336">
    <property type="entry name" value="MlaD_Phospholipid_Transporter"/>
</dbReference>
<comment type="caution">
    <text evidence="3">The sequence shown here is derived from an EMBL/GenBank/DDBJ whole genome shotgun (WGS) entry which is preliminary data.</text>
</comment>
<dbReference type="PANTHER" id="PTHR33371">
    <property type="entry name" value="INTERMEMBRANE PHOSPHOLIPID TRANSPORT SYSTEM BINDING PROTEIN MLAD-RELATED"/>
    <property type="match status" value="1"/>
</dbReference>
<proteinExistence type="predicted"/>
<feature type="domain" description="Mce/MlaD" evidence="2">
    <location>
        <begin position="57"/>
        <end position="134"/>
    </location>
</feature>
<name>A0A0D6QBI9_KOMXY</name>
<keyword evidence="1" id="KW-0812">Transmembrane</keyword>
<evidence type="ECO:0000313" key="4">
    <source>
        <dbReference type="Proteomes" id="UP000032683"/>
    </source>
</evidence>
<dbReference type="EMBL" id="BANJ01000045">
    <property type="protein sequence ID" value="GAO00331.1"/>
    <property type="molecule type" value="Genomic_DNA"/>
</dbReference>
<accession>A0A0D6QBI9</accession>
<dbReference type="Pfam" id="PF02470">
    <property type="entry name" value="MlaD"/>
    <property type="match status" value="1"/>
</dbReference>
<organism evidence="3 4">
    <name type="scientific">Komagataeibacter xylinus NBRC 13693</name>
    <dbReference type="NCBI Taxonomy" id="1234668"/>
    <lineage>
        <taxon>Bacteria</taxon>
        <taxon>Pseudomonadati</taxon>
        <taxon>Pseudomonadota</taxon>
        <taxon>Alphaproteobacteria</taxon>
        <taxon>Acetobacterales</taxon>
        <taxon>Acetobacteraceae</taxon>
        <taxon>Komagataeibacter</taxon>
    </lineage>
</organism>
<feature type="transmembrane region" description="Helical" evidence="1">
    <location>
        <begin position="27"/>
        <end position="48"/>
    </location>
</feature>
<keyword evidence="1" id="KW-0472">Membrane</keyword>
<dbReference type="PANTHER" id="PTHR33371:SF4">
    <property type="entry name" value="INTERMEMBRANE PHOSPHOLIPID TRANSPORT SYSTEM BINDING PROTEIN MLAD"/>
    <property type="match status" value="1"/>
</dbReference>
<dbReference type="InterPro" id="IPR003399">
    <property type="entry name" value="Mce/MlaD"/>
</dbReference>
<evidence type="ECO:0000256" key="1">
    <source>
        <dbReference type="SAM" id="Phobius"/>
    </source>
</evidence>
<dbReference type="Proteomes" id="UP000032683">
    <property type="component" value="Unassembled WGS sequence"/>
</dbReference>
<evidence type="ECO:0000259" key="2">
    <source>
        <dbReference type="Pfam" id="PF02470"/>
    </source>
</evidence>
<dbReference type="AlphaFoldDB" id="A0A0D6QBI9"/>
<reference evidence="3 4" key="1">
    <citation type="submission" date="2012-11" db="EMBL/GenBank/DDBJ databases">
        <title>Whole genome sequence of Gluconacetobacter xylinus NBRC 13693.</title>
        <authorList>
            <person name="Azuma Y."/>
            <person name="Higashiura N."/>
            <person name="Hirakawa H."/>
            <person name="Matsushita K."/>
        </authorList>
    </citation>
    <scope>NUCLEOTIDE SEQUENCE [LARGE SCALE GENOMIC DNA]</scope>
    <source>
        <strain evidence="3 4">NBRC 13693</strain>
    </source>
</reference>
<keyword evidence="1" id="KW-1133">Transmembrane helix</keyword>
<evidence type="ECO:0000313" key="3">
    <source>
        <dbReference type="EMBL" id="GAO00331.1"/>
    </source>
</evidence>
<protein>
    <submittedName>
        <fullName evidence="3">ABC transporter toluene tolerance protein</fullName>
    </submittedName>
</protein>
<gene>
    <name evidence="3" type="ORF">Gxy13693_045_055</name>
</gene>
<sequence length="172" mass="17710">MPGIAADFGMARGRIGRGAIMARQRSGAIISSGLVLLVAGGFCIYARASQSGGSQDRYPVTARFISANGLAVGADVDMDGVPVGRVTSIALDPTTYMANVGFTVDRTLPLPEDTTLSIGSPTLTADTALLVQPGQSADRLKPGAVITNTREPLSLEQQVSNYIFGNGGLPAN</sequence>